<reference evidence="1 2" key="1">
    <citation type="journal article" date="1993" name="J. Gen. Virol.">
        <title>Nucleotide sequence of the Buzura suppressaria single nucleocapsid nuclear polyhedrosis virus polyhedrin gene.</title>
        <authorList>
            <person name="Hu Z.H."/>
            <person name="Liu M.F."/>
            <person name="Jin F."/>
            <person name="Wang Z.X."/>
            <person name="Liu X.Y."/>
            <person name="Li M.J."/>
            <person name="Liang B.F."/>
            <person name="Xie T.E."/>
        </authorList>
    </citation>
    <scope>NUCLEOTIDE SEQUENCE [LARGE SCALE GENOMIC DNA]</scope>
    <source>
        <strain evidence="1">Hubei</strain>
    </source>
</reference>
<accession>W5VKX1</accession>
<reference evidence="1 2" key="4">
    <citation type="journal article" date="1998" name="J. Gen. Virol.">
        <title>Distinct gene arrangement in the Buzura suppressaria single-nucleocapsid nucleopolyhedrovirus genome.</title>
        <authorList>
            <person name="Hu Z.H."/>
            <person name="Arif B.M."/>
            <person name="Jin F."/>
            <person name="Martens J.W."/>
            <person name="Chen X.W."/>
            <person name="Sun J.S."/>
            <person name="Zuidema D."/>
            <person name="Goldbach R.W."/>
            <person name="Vlak J.M."/>
        </authorList>
    </citation>
    <scope>NUCLEOTIDE SEQUENCE [LARGE SCALE GENOMIC DNA]</scope>
    <source>
        <strain evidence="1">Hubei</strain>
    </source>
</reference>
<name>W5VKX1_NPVBS</name>
<dbReference type="GeneID" id="18266930"/>
<keyword evidence="2" id="KW-1185">Reference proteome</keyword>
<dbReference type="RefSeq" id="YP_009001787.1">
    <property type="nucleotide sequence ID" value="NC_023442.1"/>
</dbReference>
<reference evidence="1 2" key="6">
    <citation type="journal article" date="2014" name="PLoS ONE">
        <title>Genome Sequence and Analysis of Buzura suppressaria Nucleopolyhedrovirus: A Group II Alphabaculovirus.</title>
        <authorList>
            <person name="Zhu Z."/>
            <person name="Yin F."/>
            <person name="Liu X."/>
            <person name="Hou D."/>
            <person name="Wang J."/>
            <person name="Zhang L."/>
            <person name="Arif B."/>
            <person name="Wang H."/>
            <person name="Deng F."/>
            <person name="Hu Z."/>
        </authorList>
    </citation>
    <scope>NUCLEOTIDE SEQUENCE [LARGE SCALE GENOMIC DNA]</scope>
    <source>
        <strain evidence="1">Hubei</strain>
    </source>
</reference>
<dbReference type="OrthoDB" id="19502at10239"/>
<reference evidence="1 2" key="2">
    <citation type="journal article" date="1997" name="Virus Res.">
        <title>Characterization of the ecdysteroid UDP-glucosyltransferase gene of a single nucleocapsid nucleopolyhedrovirus of Buzura suppressaria.</title>
        <authorList>
            <person name="Hu Z.H."/>
            <person name="Broer R."/>
            <person name="Westerlaken J."/>
            <person name="Martens J.W."/>
            <person name="Jin F."/>
            <person name="Jehle J.A."/>
            <person name="Wang L.M."/>
            <person name="Vlak J.M."/>
        </authorList>
    </citation>
    <scope>NUCLEOTIDE SEQUENCE [LARGE SCALE GENOMIC DNA]</scope>
    <source>
        <strain evidence="1">Hubei</strain>
    </source>
</reference>
<proteinExistence type="predicted"/>
<evidence type="ECO:0000313" key="1">
    <source>
        <dbReference type="EMBL" id="AHH82599.1"/>
    </source>
</evidence>
<reference evidence="1 2" key="3">
    <citation type="journal article" date="1998" name="J. Gen. Virol.">
        <title>The single-nucleocapsid nucleopolyhedrovirus of Buzura suppressaria encodes a P10 protein.</title>
        <authorList>
            <person name="van Oers M.M."/>
            <person name="Hu Z."/>
            <person name="Arif B.M."/>
            <person name="van Strien E.A."/>
            <person name="van Lent J.W."/>
            <person name="Vlak J.M."/>
        </authorList>
    </citation>
    <scope>NUCLEOTIDE SEQUENCE [LARGE SCALE GENOMIC DNA]</scope>
    <source>
        <strain evidence="1">Hubei</strain>
    </source>
</reference>
<sequence>MNKMAAYVFYYNGGNVNKRFTREFLLYVLDTNLVKHHINWNQSGRKRLMVTSRSMADRLLHINQQIYWPNGELFKCKLLDGGCHDERFYRRRQHYNHDYKSNVRKETTQTRNTEARGDEIYDWYTNGFVDIKLGESDNEENMGSLDQDIDKLRLNGV</sequence>
<reference evidence="1 2" key="5">
    <citation type="journal article" date="1998" name="Virus Res.">
        <title>Genetic organization of the HindIII-I region of the single-nucleocapsid nucleopolyhedrovirus of Buzura suppressaria.</title>
        <authorList>
            <person name="Hu Z.H."/>
            <person name="Arif B.M."/>
            <person name="Sun J.S."/>
            <person name="Chen X.W."/>
            <person name="Zuidema D."/>
            <person name="Goldbach R.W."/>
            <person name="Vlak J.M."/>
        </authorList>
    </citation>
    <scope>NUCLEOTIDE SEQUENCE [LARGE SCALE GENOMIC DNA]</scope>
    <source>
        <strain evidence="1">Hubei</strain>
    </source>
</reference>
<evidence type="ECO:0000313" key="2">
    <source>
        <dbReference type="Proteomes" id="UP000214366"/>
    </source>
</evidence>
<dbReference type="EMBL" id="KF611977">
    <property type="protein sequence ID" value="AHH82599.1"/>
    <property type="molecule type" value="Genomic_DNA"/>
</dbReference>
<dbReference type="Proteomes" id="UP000214366">
    <property type="component" value="Segment"/>
</dbReference>
<organism evidence="1 2">
    <name type="scientific">Buzura suppressaria nuclear polyhedrosis virus</name>
    <name type="common">BsNPV</name>
    <dbReference type="NCBI Taxonomy" id="74320"/>
    <lineage>
        <taxon>Viruses</taxon>
        <taxon>Viruses incertae sedis</taxon>
        <taxon>Naldaviricetes</taxon>
        <taxon>Lefavirales</taxon>
        <taxon>Baculoviridae</taxon>
        <taxon>Alphabaculovirus</taxon>
        <taxon>Alphabaculovirus busuppressariae</taxon>
    </lineage>
</organism>
<protein>
    <submittedName>
        <fullName evidence="1">LEF-6</fullName>
    </submittedName>
</protein>
<dbReference type="KEGG" id="vg:18266930"/>
<organismHost>
    <name type="scientific">Lepidoptera</name>
    <name type="common">moths &amp; butterflies</name>
    <dbReference type="NCBI Taxonomy" id="7088"/>
</organismHost>